<accession>A0A089P0X6</accession>
<keyword evidence="3" id="KW-1185">Reference proteome</keyword>
<gene>
    <name evidence="2" type="ORF">MOC_6116</name>
</gene>
<dbReference type="Proteomes" id="UP000029492">
    <property type="component" value="Chromosome"/>
</dbReference>
<evidence type="ECO:0000313" key="3">
    <source>
        <dbReference type="Proteomes" id="UP000029492"/>
    </source>
</evidence>
<feature type="region of interest" description="Disordered" evidence="1">
    <location>
        <begin position="24"/>
        <end position="51"/>
    </location>
</feature>
<proteinExistence type="predicted"/>
<sequence length="51" mass="5522">MAASPERARPTSSLARCLARLLRAAKKKPGRSRGPGSFTTDVTSLRRREPG</sequence>
<organism evidence="2 3">
    <name type="scientific">Methylobacterium oryzae CBMB20</name>
    <dbReference type="NCBI Taxonomy" id="693986"/>
    <lineage>
        <taxon>Bacteria</taxon>
        <taxon>Pseudomonadati</taxon>
        <taxon>Pseudomonadota</taxon>
        <taxon>Alphaproteobacteria</taxon>
        <taxon>Hyphomicrobiales</taxon>
        <taxon>Methylobacteriaceae</taxon>
        <taxon>Methylobacterium</taxon>
    </lineage>
</organism>
<protein>
    <submittedName>
        <fullName evidence="2">Protein of unassigned function</fullName>
    </submittedName>
</protein>
<dbReference type="EMBL" id="CP003811">
    <property type="protein sequence ID" value="AIQ93871.1"/>
    <property type="molecule type" value="Genomic_DNA"/>
</dbReference>
<dbReference type="HOGENOM" id="CLU_3100753_0_0_5"/>
<dbReference type="KEGG" id="mor:MOC_6116"/>
<evidence type="ECO:0000313" key="2">
    <source>
        <dbReference type="EMBL" id="AIQ93871.1"/>
    </source>
</evidence>
<dbReference type="AlphaFoldDB" id="A0A089P0X6"/>
<reference evidence="2 3" key="1">
    <citation type="journal article" date="2014" name="PLoS ONE">
        <title>Genome Information of Methylobacterium oryzae, a Plant-Probiotic Methylotroph in the Phyllosphere.</title>
        <authorList>
            <person name="Kwak M.J."/>
            <person name="Jeong H."/>
            <person name="Madhaiyan M."/>
            <person name="Lee Y."/>
            <person name="Sa T.M."/>
            <person name="Oh T.K."/>
            <person name="Kim J.F."/>
        </authorList>
    </citation>
    <scope>NUCLEOTIDE SEQUENCE [LARGE SCALE GENOMIC DNA]</scope>
    <source>
        <strain evidence="2 3">CBMB20</strain>
    </source>
</reference>
<name>A0A089P0X6_9HYPH</name>
<evidence type="ECO:0000256" key="1">
    <source>
        <dbReference type="SAM" id="MobiDB-lite"/>
    </source>
</evidence>